<sequence length="123" mass="14405">MQFCFHARLPFHFFVAVYSNYFQLFSSFRFELFFSKKVELCMTFDNVALFSTTTYIATTTSISPGIATYCINICVIITLLPAVEFCLFRYHQILTREVDFISALYAKYMLSCIALYFNIILRP</sequence>
<feature type="transmembrane region" description="Helical" evidence="1">
    <location>
        <begin position="66"/>
        <end position="88"/>
    </location>
</feature>
<keyword evidence="1" id="KW-1133">Transmembrane helix</keyword>
<dbReference type="AlphaFoldDB" id="A0A2M4DDC8"/>
<dbReference type="EMBL" id="GGFL01011389">
    <property type="protein sequence ID" value="MBW75567.1"/>
    <property type="molecule type" value="Transcribed_RNA"/>
</dbReference>
<feature type="transmembrane region" description="Helical" evidence="1">
    <location>
        <begin position="100"/>
        <end position="121"/>
    </location>
</feature>
<proteinExistence type="predicted"/>
<name>A0A2M4DDC8_ANODA</name>
<reference evidence="2" key="1">
    <citation type="submission" date="2018-01" db="EMBL/GenBank/DDBJ databases">
        <title>An insight into the sialome of Amazonian anophelines.</title>
        <authorList>
            <person name="Ribeiro J.M."/>
            <person name="Scarpassa V."/>
            <person name="Calvo E."/>
        </authorList>
    </citation>
    <scope>NUCLEOTIDE SEQUENCE</scope>
</reference>
<evidence type="ECO:0000256" key="1">
    <source>
        <dbReference type="SAM" id="Phobius"/>
    </source>
</evidence>
<organism evidence="2">
    <name type="scientific">Anopheles darlingi</name>
    <name type="common">Mosquito</name>
    <dbReference type="NCBI Taxonomy" id="43151"/>
    <lineage>
        <taxon>Eukaryota</taxon>
        <taxon>Metazoa</taxon>
        <taxon>Ecdysozoa</taxon>
        <taxon>Arthropoda</taxon>
        <taxon>Hexapoda</taxon>
        <taxon>Insecta</taxon>
        <taxon>Pterygota</taxon>
        <taxon>Neoptera</taxon>
        <taxon>Endopterygota</taxon>
        <taxon>Diptera</taxon>
        <taxon>Nematocera</taxon>
        <taxon>Culicoidea</taxon>
        <taxon>Culicidae</taxon>
        <taxon>Anophelinae</taxon>
        <taxon>Anopheles</taxon>
    </lineage>
</organism>
<evidence type="ECO:0000313" key="2">
    <source>
        <dbReference type="EMBL" id="MBW75567.1"/>
    </source>
</evidence>
<accession>A0A2M4DDC8</accession>
<keyword evidence="1" id="KW-0812">Transmembrane</keyword>
<keyword evidence="1" id="KW-0472">Membrane</keyword>
<protein>
    <submittedName>
        <fullName evidence="2">Uncharacterized protein</fullName>
    </submittedName>
</protein>